<name>A0ACB9FEN9_ARCLA</name>
<evidence type="ECO:0000313" key="2">
    <source>
        <dbReference type="Proteomes" id="UP001055879"/>
    </source>
</evidence>
<reference evidence="2" key="1">
    <citation type="journal article" date="2022" name="Mol. Ecol. Resour.">
        <title>The genomes of chicory, endive, great burdock and yacon provide insights into Asteraceae palaeo-polyploidization history and plant inulin production.</title>
        <authorList>
            <person name="Fan W."/>
            <person name="Wang S."/>
            <person name="Wang H."/>
            <person name="Wang A."/>
            <person name="Jiang F."/>
            <person name="Liu H."/>
            <person name="Zhao H."/>
            <person name="Xu D."/>
            <person name="Zhang Y."/>
        </authorList>
    </citation>
    <scope>NUCLEOTIDE SEQUENCE [LARGE SCALE GENOMIC DNA]</scope>
    <source>
        <strain evidence="2">cv. Niubang</strain>
    </source>
</reference>
<sequence>MGGAMASSCGLDLMLINGSKNVQLMTIGQPRIGNVAFASYYSEHVPNTFRVTHEHDMVPHLPPYYHYFPEKTHIIIFQESFDLVLCMGLGSSS</sequence>
<dbReference type="EMBL" id="CM042047">
    <property type="protein sequence ID" value="KAI3769794.1"/>
    <property type="molecule type" value="Genomic_DNA"/>
</dbReference>
<accession>A0ACB9FEN9</accession>
<protein>
    <submittedName>
        <fullName evidence="1">Uncharacterized protein</fullName>
    </submittedName>
</protein>
<organism evidence="1 2">
    <name type="scientific">Arctium lappa</name>
    <name type="common">Greater burdock</name>
    <name type="synonym">Lappa major</name>
    <dbReference type="NCBI Taxonomy" id="4217"/>
    <lineage>
        <taxon>Eukaryota</taxon>
        <taxon>Viridiplantae</taxon>
        <taxon>Streptophyta</taxon>
        <taxon>Embryophyta</taxon>
        <taxon>Tracheophyta</taxon>
        <taxon>Spermatophyta</taxon>
        <taxon>Magnoliopsida</taxon>
        <taxon>eudicotyledons</taxon>
        <taxon>Gunneridae</taxon>
        <taxon>Pentapetalae</taxon>
        <taxon>asterids</taxon>
        <taxon>campanulids</taxon>
        <taxon>Asterales</taxon>
        <taxon>Asteraceae</taxon>
        <taxon>Carduoideae</taxon>
        <taxon>Cardueae</taxon>
        <taxon>Arctiinae</taxon>
        <taxon>Arctium</taxon>
    </lineage>
</organism>
<proteinExistence type="predicted"/>
<comment type="caution">
    <text evidence="1">The sequence shown here is derived from an EMBL/GenBank/DDBJ whole genome shotgun (WGS) entry which is preliminary data.</text>
</comment>
<dbReference type="Proteomes" id="UP001055879">
    <property type="component" value="Linkage Group LG01"/>
</dbReference>
<keyword evidence="2" id="KW-1185">Reference proteome</keyword>
<evidence type="ECO:0000313" key="1">
    <source>
        <dbReference type="EMBL" id="KAI3769794.1"/>
    </source>
</evidence>
<reference evidence="1 2" key="2">
    <citation type="journal article" date="2022" name="Mol. Ecol. Resour.">
        <title>The genomes of chicory, endive, great burdock and yacon provide insights into Asteraceae paleo-polyploidization history and plant inulin production.</title>
        <authorList>
            <person name="Fan W."/>
            <person name="Wang S."/>
            <person name="Wang H."/>
            <person name="Wang A."/>
            <person name="Jiang F."/>
            <person name="Liu H."/>
            <person name="Zhao H."/>
            <person name="Xu D."/>
            <person name="Zhang Y."/>
        </authorList>
    </citation>
    <scope>NUCLEOTIDE SEQUENCE [LARGE SCALE GENOMIC DNA]</scope>
    <source>
        <strain evidence="2">cv. Niubang</strain>
    </source>
</reference>
<gene>
    <name evidence="1" type="ORF">L6452_00907</name>
</gene>